<dbReference type="AlphaFoldDB" id="A0A9Q3CY33"/>
<evidence type="ECO:0000313" key="2">
    <source>
        <dbReference type="Proteomes" id="UP000765509"/>
    </source>
</evidence>
<dbReference type="InterPro" id="IPR004242">
    <property type="entry name" value="Transposase_21"/>
</dbReference>
<dbReference type="Pfam" id="PF02992">
    <property type="entry name" value="Transposase_21"/>
    <property type="match status" value="1"/>
</dbReference>
<gene>
    <name evidence="1" type="ORF">O181_031677</name>
</gene>
<organism evidence="1 2">
    <name type="scientific">Austropuccinia psidii MF-1</name>
    <dbReference type="NCBI Taxonomy" id="1389203"/>
    <lineage>
        <taxon>Eukaryota</taxon>
        <taxon>Fungi</taxon>
        <taxon>Dikarya</taxon>
        <taxon>Basidiomycota</taxon>
        <taxon>Pucciniomycotina</taxon>
        <taxon>Pucciniomycetes</taxon>
        <taxon>Pucciniales</taxon>
        <taxon>Sphaerophragmiaceae</taxon>
        <taxon>Austropuccinia</taxon>
    </lineage>
</organism>
<comment type="caution">
    <text evidence="1">The sequence shown here is derived from an EMBL/GenBank/DDBJ whole genome shotgun (WGS) entry which is preliminary data.</text>
</comment>
<reference evidence="1" key="1">
    <citation type="submission" date="2021-03" db="EMBL/GenBank/DDBJ databases">
        <title>Draft genome sequence of rust myrtle Austropuccinia psidii MF-1, a brazilian biotype.</title>
        <authorList>
            <person name="Quecine M.C."/>
            <person name="Pachon D.M.R."/>
            <person name="Bonatelli M.L."/>
            <person name="Correr F.H."/>
            <person name="Franceschini L.M."/>
            <person name="Leite T.F."/>
            <person name="Margarido G.R.A."/>
            <person name="Almeida C.A."/>
            <person name="Ferrarezi J.A."/>
            <person name="Labate C.A."/>
        </authorList>
    </citation>
    <scope>NUCLEOTIDE SEQUENCE</scope>
    <source>
        <strain evidence="1">MF-1</strain>
    </source>
</reference>
<dbReference type="OrthoDB" id="2507659at2759"/>
<proteinExistence type="predicted"/>
<sequence length="290" mass="32710">MGILHQHQQSPTSKGSPKCDVWDGLVWRCFTGTININNPPFMSIPGALAFSIYVDWFNAHGKSTRLARIGPIMLIYLNFPPSERLKPENVYVAAIIPGPKEPTALQLNYLLMLLIKGLKELWQDYHFLPNSTCPSGSFICVAILTAVADVAAMRHQQMSLDGHSSPNTKRKMGQAEELPNELTKNTFHLISAINIATSWTVLMDDMTAFAEHWNKFGLSNQHLFPKQKSKPNHHFSDHIPELFQLWGPAQALATWVYEHLIGVFAKIPTDNKICTLINKIDIFTLIKHMN</sequence>
<dbReference type="Proteomes" id="UP000765509">
    <property type="component" value="Unassembled WGS sequence"/>
</dbReference>
<name>A0A9Q3CY33_9BASI</name>
<dbReference type="EMBL" id="AVOT02011346">
    <property type="protein sequence ID" value="MBW0491962.1"/>
    <property type="molecule type" value="Genomic_DNA"/>
</dbReference>
<evidence type="ECO:0000313" key="1">
    <source>
        <dbReference type="EMBL" id="MBW0491962.1"/>
    </source>
</evidence>
<keyword evidence="2" id="KW-1185">Reference proteome</keyword>
<accession>A0A9Q3CY33</accession>
<protein>
    <submittedName>
        <fullName evidence="1">Uncharacterized protein</fullName>
    </submittedName>
</protein>